<keyword evidence="3" id="KW-1185">Reference proteome</keyword>
<feature type="region of interest" description="Disordered" evidence="1">
    <location>
        <begin position="158"/>
        <end position="194"/>
    </location>
</feature>
<sequence>MLPPPRSTYSDCSVCMTLKGLIDHERALQQHLDAFHRQANQDKMAVANYSQLCKDLKQSIADLECGRQSLKIALEKEQRIKSAMHSDLEVEKQKTSTAQRRCTSLYAENTTLWKFIEEMEVAPINSNHNLPTFRNLYFTNEELRKRLAVLQKNASTVVCDGDGDDDNDNDEDDDEDAATEIMEEDDQSSIEILS</sequence>
<evidence type="ECO:0000256" key="1">
    <source>
        <dbReference type="SAM" id="MobiDB-lite"/>
    </source>
</evidence>
<dbReference type="AlphaFoldDB" id="C0NVU9"/>
<dbReference type="RefSeq" id="XP_045285119.1">
    <property type="nucleotide sequence ID" value="XM_045434328.1"/>
</dbReference>
<organism evidence="2 3">
    <name type="scientific">Ajellomyces capsulatus (strain G186AR / H82 / ATCC MYA-2454 / RMSCC 2432)</name>
    <name type="common">Darling's disease fungus</name>
    <name type="synonym">Histoplasma capsulatum</name>
    <dbReference type="NCBI Taxonomy" id="447093"/>
    <lineage>
        <taxon>Eukaryota</taxon>
        <taxon>Fungi</taxon>
        <taxon>Dikarya</taxon>
        <taxon>Ascomycota</taxon>
        <taxon>Pezizomycotina</taxon>
        <taxon>Eurotiomycetes</taxon>
        <taxon>Eurotiomycetidae</taxon>
        <taxon>Onygenales</taxon>
        <taxon>Ajellomycetaceae</taxon>
        <taxon>Histoplasma</taxon>
    </lineage>
</organism>
<protein>
    <submittedName>
        <fullName evidence="2">Uncharacterized protein</fullName>
    </submittedName>
</protein>
<reference evidence="2" key="1">
    <citation type="submission" date="2009-02" db="EMBL/GenBank/DDBJ databases">
        <title>The Genome Sequence of Ajellomyces capsulatus strain G186AR.</title>
        <authorList>
            <consortium name="The Broad Institute Genome Sequencing Platform"/>
            <person name="Champion M."/>
            <person name="Cuomo C."/>
            <person name="Ma L.-J."/>
            <person name="Henn M.R."/>
            <person name="Sil A."/>
            <person name="Goldman B."/>
            <person name="Young S.K."/>
            <person name="Kodira C.D."/>
            <person name="Zeng Q."/>
            <person name="Koehrsen M."/>
            <person name="Alvarado L."/>
            <person name="Berlin A."/>
            <person name="Borenstein D."/>
            <person name="Chen Z."/>
            <person name="Engels R."/>
            <person name="Freedman E."/>
            <person name="Gellesch M."/>
            <person name="Goldberg J."/>
            <person name="Griggs A."/>
            <person name="Gujja S."/>
            <person name="Heiman D."/>
            <person name="Hepburn T."/>
            <person name="Howarth C."/>
            <person name="Jen D."/>
            <person name="Larson L."/>
            <person name="Lewis B."/>
            <person name="Mehta T."/>
            <person name="Park D."/>
            <person name="Pearson M."/>
            <person name="Roberts A."/>
            <person name="Saif S."/>
            <person name="Shea T."/>
            <person name="Shenoy N."/>
            <person name="Sisk P."/>
            <person name="Stolte C."/>
            <person name="Sykes S."/>
            <person name="Walk T."/>
            <person name="White J."/>
            <person name="Yandava C."/>
            <person name="Klein B."/>
            <person name="McEwen J.G."/>
            <person name="Puccia R."/>
            <person name="Goldman G.H."/>
            <person name="Felipe M.S."/>
            <person name="Nino-Vega G."/>
            <person name="San-Blas G."/>
            <person name="Taylor J."/>
            <person name="Mendoza L."/>
            <person name="Galagan J."/>
            <person name="Nusbaum C."/>
            <person name="Birren B."/>
        </authorList>
    </citation>
    <scope>NUCLEOTIDE SEQUENCE</scope>
    <source>
        <strain evidence="2">G186AR</strain>
    </source>
</reference>
<evidence type="ECO:0000313" key="2">
    <source>
        <dbReference type="EMBL" id="EEH04638.1"/>
    </source>
</evidence>
<dbReference type="Proteomes" id="UP000001631">
    <property type="component" value="Unassembled WGS sequence"/>
</dbReference>
<dbReference type="EMBL" id="GG663373">
    <property type="protein sequence ID" value="EEH04638.1"/>
    <property type="molecule type" value="Genomic_DNA"/>
</dbReference>
<accession>C0NVU9</accession>
<dbReference type="InParanoid" id="C0NVU9"/>
<dbReference type="HOGENOM" id="CLU_1288592_0_0_1"/>
<dbReference type="GeneID" id="69040295"/>
<feature type="compositionally biased region" description="Acidic residues" evidence="1">
    <location>
        <begin position="161"/>
        <end position="188"/>
    </location>
</feature>
<dbReference type="VEuPathDB" id="FungiDB:I7I50_09640"/>
<evidence type="ECO:0000313" key="3">
    <source>
        <dbReference type="Proteomes" id="UP000001631"/>
    </source>
</evidence>
<gene>
    <name evidence="2" type="ORF">HCBG_07279</name>
</gene>
<proteinExistence type="predicted"/>
<name>C0NVU9_AJECG</name>